<dbReference type="GO" id="GO:0016757">
    <property type="term" value="F:glycosyltransferase activity"/>
    <property type="evidence" value="ECO:0007669"/>
    <property type="project" value="InterPro"/>
</dbReference>
<sequence>MNVLMTADTVGGVWVYALDLCRALAPHGVHVTLATMGEPVRPDQHAQLRALTNVTLRESRFKLEWMPDPWDDVARAGDWLLKLERETRPDVVHLSGYAHGCLPWRAPVLVAGHSCVLSWWRAVKGEPAPPEWDRYRWAVAEGLAGADLVVAPTAAMLDCLDFHYGPLAAGARVVHNGRDAAAFAPTAVKEPFVLCAGRLWDEAKNLAALEAVAPGLPWPVYAAGECDRPAGGVVPLGRLGERELAEIMGRAAIYALPARYEPFGLSALEAALSGCALVLGDIPSLREVWADAATYVPPDDARALERALAGLVEDPALRGEMSARATARARGYSMARAARSYLDVYHALAARSSSASPGPPGAGAASASAGNAGDPHPNPLAAYRERGQERTRDWSAAFSR</sequence>
<keyword evidence="1 5" id="KW-0808">Transferase</keyword>
<dbReference type="PANTHER" id="PTHR46401">
    <property type="entry name" value="GLYCOSYLTRANSFERASE WBBK-RELATED"/>
    <property type="match status" value="1"/>
</dbReference>
<dbReference type="Gene3D" id="3.40.50.2000">
    <property type="entry name" value="Glycogen Phosphorylase B"/>
    <property type="match status" value="2"/>
</dbReference>
<dbReference type="Pfam" id="PF00534">
    <property type="entry name" value="Glycos_transf_1"/>
    <property type="match status" value="1"/>
</dbReference>
<protein>
    <submittedName>
        <fullName evidence="5">Glycosyltransferase</fullName>
    </submittedName>
</protein>
<evidence type="ECO:0000313" key="5">
    <source>
        <dbReference type="EMBL" id="CAA9417806.1"/>
    </source>
</evidence>
<dbReference type="EMBL" id="CADCUQ010000604">
    <property type="protein sequence ID" value="CAA9417806.1"/>
    <property type="molecule type" value="Genomic_DNA"/>
</dbReference>
<feature type="compositionally biased region" description="Basic and acidic residues" evidence="2">
    <location>
        <begin position="383"/>
        <end position="393"/>
    </location>
</feature>
<evidence type="ECO:0000256" key="2">
    <source>
        <dbReference type="SAM" id="MobiDB-lite"/>
    </source>
</evidence>
<accession>A0A6J4PJQ7</accession>
<dbReference type="Pfam" id="PF13439">
    <property type="entry name" value="Glyco_transf_4"/>
    <property type="match status" value="1"/>
</dbReference>
<feature type="domain" description="Glycosyl transferase family 1" evidence="3">
    <location>
        <begin position="236"/>
        <end position="326"/>
    </location>
</feature>
<feature type="domain" description="Glycosyltransferase subfamily 4-like N-terminal" evidence="4">
    <location>
        <begin position="10"/>
        <end position="180"/>
    </location>
</feature>
<evidence type="ECO:0000256" key="1">
    <source>
        <dbReference type="ARBA" id="ARBA00022679"/>
    </source>
</evidence>
<proteinExistence type="predicted"/>
<evidence type="ECO:0000259" key="3">
    <source>
        <dbReference type="Pfam" id="PF00534"/>
    </source>
</evidence>
<dbReference type="CDD" id="cd03801">
    <property type="entry name" value="GT4_PimA-like"/>
    <property type="match status" value="1"/>
</dbReference>
<dbReference type="AlphaFoldDB" id="A0A6J4PJQ7"/>
<feature type="region of interest" description="Disordered" evidence="2">
    <location>
        <begin position="353"/>
        <end position="400"/>
    </location>
</feature>
<gene>
    <name evidence="5" type="ORF">AVDCRST_MAG64-2670</name>
</gene>
<organism evidence="5">
    <name type="scientific">uncultured Phycisphaerae bacterium</name>
    <dbReference type="NCBI Taxonomy" id="904963"/>
    <lineage>
        <taxon>Bacteria</taxon>
        <taxon>Pseudomonadati</taxon>
        <taxon>Planctomycetota</taxon>
        <taxon>Phycisphaerae</taxon>
        <taxon>environmental samples</taxon>
    </lineage>
</organism>
<evidence type="ECO:0000259" key="4">
    <source>
        <dbReference type="Pfam" id="PF13439"/>
    </source>
</evidence>
<dbReference type="InterPro" id="IPR028098">
    <property type="entry name" value="Glyco_trans_4-like_N"/>
</dbReference>
<dbReference type="GO" id="GO:0009103">
    <property type="term" value="P:lipopolysaccharide biosynthetic process"/>
    <property type="evidence" value="ECO:0007669"/>
    <property type="project" value="TreeGrafter"/>
</dbReference>
<reference evidence="5" key="1">
    <citation type="submission" date="2020-02" db="EMBL/GenBank/DDBJ databases">
        <authorList>
            <person name="Meier V. D."/>
        </authorList>
    </citation>
    <scope>NUCLEOTIDE SEQUENCE</scope>
    <source>
        <strain evidence="5">AVDCRST_MAG64</strain>
    </source>
</reference>
<feature type="compositionally biased region" description="Low complexity" evidence="2">
    <location>
        <begin position="353"/>
        <end position="373"/>
    </location>
</feature>
<dbReference type="SUPFAM" id="SSF53756">
    <property type="entry name" value="UDP-Glycosyltransferase/glycogen phosphorylase"/>
    <property type="match status" value="1"/>
</dbReference>
<dbReference type="PANTHER" id="PTHR46401:SF2">
    <property type="entry name" value="GLYCOSYLTRANSFERASE WBBK-RELATED"/>
    <property type="match status" value="1"/>
</dbReference>
<name>A0A6J4PJQ7_9BACT</name>
<dbReference type="InterPro" id="IPR001296">
    <property type="entry name" value="Glyco_trans_1"/>
</dbReference>